<proteinExistence type="predicted"/>
<dbReference type="Proteomes" id="UP000037460">
    <property type="component" value="Unassembled WGS sequence"/>
</dbReference>
<evidence type="ECO:0000313" key="2">
    <source>
        <dbReference type="EMBL" id="KOO26569.1"/>
    </source>
</evidence>
<keyword evidence="1" id="KW-0472">Membrane</keyword>
<gene>
    <name evidence="2" type="ORF">Ctob_001209</name>
</gene>
<dbReference type="AlphaFoldDB" id="A0A0M0JJ18"/>
<evidence type="ECO:0000256" key="1">
    <source>
        <dbReference type="SAM" id="Phobius"/>
    </source>
</evidence>
<keyword evidence="1" id="KW-1133">Transmembrane helix</keyword>
<organism evidence="2 3">
    <name type="scientific">Chrysochromulina tobinii</name>
    <dbReference type="NCBI Taxonomy" id="1460289"/>
    <lineage>
        <taxon>Eukaryota</taxon>
        <taxon>Haptista</taxon>
        <taxon>Haptophyta</taxon>
        <taxon>Prymnesiophyceae</taxon>
        <taxon>Prymnesiales</taxon>
        <taxon>Chrysochromulinaceae</taxon>
        <taxon>Chrysochromulina</taxon>
    </lineage>
</organism>
<reference evidence="3" key="1">
    <citation type="journal article" date="2015" name="PLoS Genet.">
        <title>Genome Sequence and Transcriptome Analyses of Chrysochromulina tobin: Metabolic Tools for Enhanced Algal Fitness in the Prominent Order Prymnesiales (Haptophyceae).</title>
        <authorList>
            <person name="Hovde B.T."/>
            <person name="Deodato C.R."/>
            <person name="Hunsperger H.M."/>
            <person name="Ryken S.A."/>
            <person name="Yost W."/>
            <person name="Jha R.K."/>
            <person name="Patterson J."/>
            <person name="Monnat R.J. Jr."/>
            <person name="Barlow S.B."/>
            <person name="Starkenburg S.R."/>
            <person name="Cattolico R.A."/>
        </authorList>
    </citation>
    <scope>NUCLEOTIDE SEQUENCE</scope>
    <source>
        <strain evidence="3">CCMP291</strain>
    </source>
</reference>
<evidence type="ECO:0000313" key="3">
    <source>
        <dbReference type="Proteomes" id="UP000037460"/>
    </source>
</evidence>
<dbReference type="EMBL" id="JWZX01002833">
    <property type="protein sequence ID" value="KOO26569.1"/>
    <property type="molecule type" value="Genomic_DNA"/>
</dbReference>
<keyword evidence="1" id="KW-0812">Transmembrane</keyword>
<sequence>MSLPDEETDEEDSVALPLAKRAVALLGDALFLAWSAAIQAAGLAFSLGFVLNLCGFGYRFTLQPPSLQIGTLAGMRAENAERRFLTEDFNSLFPEKH</sequence>
<name>A0A0M0JJ18_9EUKA</name>
<keyword evidence="3" id="KW-1185">Reference proteome</keyword>
<accession>A0A0M0JJ18</accession>
<feature type="transmembrane region" description="Helical" evidence="1">
    <location>
        <begin position="31"/>
        <end position="54"/>
    </location>
</feature>
<protein>
    <submittedName>
        <fullName evidence="2">Uncharacterized protein</fullName>
    </submittedName>
</protein>
<comment type="caution">
    <text evidence="2">The sequence shown here is derived from an EMBL/GenBank/DDBJ whole genome shotgun (WGS) entry which is preliminary data.</text>
</comment>